<dbReference type="InterPro" id="IPR005805">
    <property type="entry name" value="Rieske_Fe-S_prot_C"/>
</dbReference>
<reference evidence="8 9" key="1">
    <citation type="journal article" date="2010" name="Plant Cell">
        <title>The Chlorella variabilis NC64A genome reveals adaptation to photosymbiosis, coevolution with viruses, and cryptic sex.</title>
        <authorList>
            <person name="Blanc G."/>
            <person name="Duncan G."/>
            <person name="Agarkova I."/>
            <person name="Borodovsky M."/>
            <person name="Gurnon J."/>
            <person name="Kuo A."/>
            <person name="Lindquist E."/>
            <person name="Lucas S."/>
            <person name="Pangilinan J."/>
            <person name="Polle J."/>
            <person name="Salamov A."/>
            <person name="Terry A."/>
            <person name="Yamada T."/>
            <person name="Dunigan D.D."/>
            <person name="Grigoriev I.V."/>
            <person name="Claverie J.M."/>
            <person name="Van Etten J.L."/>
        </authorList>
    </citation>
    <scope>NUCLEOTIDE SEQUENCE [LARGE SCALE GENOMIC DNA]</scope>
    <source>
        <strain evidence="8 9">NC64A</strain>
    </source>
</reference>
<dbReference type="InterPro" id="IPR036922">
    <property type="entry name" value="Rieske_2Fe-2S_sf"/>
</dbReference>
<dbReference type="InterPro" id="IPR006076">
    <property type="entry name" value="FAD-dep_OxRdtase"/>
</dbReference>
<dbReference type="KEGG" id="cvr:CHLNCDRAFT_134365"/>
<keyword evidence="2" id="KW-0479">Metal-binding</keyword>
<dbReference type="SUPFAM" id="SSF51971">
    <property type="entry name" value="Nucleotide-binding domain"/>
    <property type="match status" value="1"/>
</dbReference>
<dbReference type="InterPro" id="IPR036188">
    <property type="entry name" value="FAD/NAD-bd_sf"/>
</dbReference>
<keyword evidence="9" id="KW-1185">Reference proteome</keyword>
<evidence type="ECO:0000256" key="5">
    <source>
        <dbReference type="ARBA" id="ARBA00023157"/>
    </source>
</evidence>
<evidence type="ECO:0000256" key="4">
    <source>
        <dbReference type="ARBA" id="ARBA00023014"/>
    </source>
</evidence>
<keyword evidence="4" id="KW-0411">Iron-sulfur</keyword>
<keyword evidence="5" id="KW-1015">Disulfide bond</keyword>
<dbReference type="AlphaFoldDB" id="E1ZFV2"/>
<dbReference type="Pfam" id="PF00355">
    <property type="entry name" value="Rieske"/>
    <property type="match status" value="1"/>
</dbReference>
<dbReference type="InterPro" id="IPR001305">
    <property type="entry name" value="HSP_DnaJ_Cys-rich_dom"/>
</dbReference>
<name>E1ZFV2_CHLVA</name>
<dbReference type="GO" id="GO:0051082">
    <property type="term" value="F:unfolded protein binding"/>
    <property type="evidence" value="ECO:0007669"/>
    <property type="project" value="InterPro"/>
</dbReference>
<dbReference type="Gene3D" id="2.102.10.10">
    <property type="entry name" value="Rieske [2Fe-2S] iron-sulphur domain"/>
    <property type="match status" value="1"/>
</dbReference>
<dbReference type="PANTHER" id="PTHR13847">
    <property type="entry name" value="SARCOSINE DEHYDROGENASE-RELATED"/>
    <property type="match status" value="1"/>
</dbReference>
<dbReference type="GO" id="GO:0005737">
    <property type="term" value="C:cytoplasm"/>
    <property type="evidence" value="ECO:0007669"/>
    <property type="project" value="TreeGrafter"/>
</dbReference>
<protein>
    <recommendedName>
        <fullName evidence="7">Rieske domain-containing protein</fullName>
    </recommendedName>
</protein>
<dbReference type="RefSeq" id="XP_005847451.1">
    <property type="nucleotide sequence ID" value="XM_005847389.1"/>
</dbReference>
<dbReference type="EMBL" id="GL433845">
    <property type="protein sequence ID" value="EFN55349.1"/>
    <property type="molecule type" value="Genomic_DNA"/>
</dbReference>
<evidence type="ECO:0000256" key="3">
    <source>
        <dbReference type="ARBA" id="ARBA00023004"/>
    </source>
</evidence>
<evidence type="ECO:0000256" key="1">
    <source>
        <dbReference type="ARBA" id="ARBA00022714"/>
    </source>
</evidence>
<dbReference type="STRING" id="554065.E1ZFV2"/>
<keyword evidence="1" id="KW-0001">2Fe-2S</keyword>
<dbReference type="CDD" id="cd10719">
    <property type="entry name" value="DnaJ_zf"/>
    <property type="match status" value="1"/>
</dbReference>
<accession>E1ZFV2</accession>
<dbReference type="InParanoid" id="E1ZFV2"/>
<dbReference type="InterPro" id="IPR036410">
    <property type="entry name" value="HSP_DnaJ_Cys-rich_dom_sf"/>
</dbReference>
<dbReference type="PANTHER" id="PTHR13847:SF281">
    <property type="entry name" value="FAD DEPENDENT OXIDOREDUCTASE DOMAIN-CONTAINING PROTEIN"/>
    <property type="match status" value="1"/>
</dbReference>
<feature type="region of interest" description="Disordered" evidence="6">
    <location>
        <begin position="516"/>
        <end position="536"/>
    </location>
</feature>
<dbReference type="Pfam" id="PF01266">
    <property type="entry name" value="DAO"/>
    <property type="match status" value="1"/>
</dbReference>
<dbReference type="SUPFAM" id="SSF57938">
    <property type="entry name" value="DnaJ/Hsp40 cysteine-rich domain"/>
    <property type="match status" value="1"/>
</dbReference>
<dbReference type="InterPro" id="IPR017941">
    <property type="entry name" value="Rieske_2Fe-2S"/>
</dbReference>
<dbReference type="eggNOG" id="ENOG502QV7F">
    <property type="taxonomic scope" value="Eukaryota"/>
</dbReference>
<proteinExistence type="predicted"/>
<evidence type="ECO:0000313" key="9">
    <source>
        <dbReference type="Proteomes" id="UP000008141"/>
    </source>
</evidence>
<dbReference type="PRINTS" id="PR00162">
    <property type="entry name" value="RIESKE"/>
</dbReference>
<dbReference type="GO" id="GO:0016020">
    <property type="term" value="C:membrane"/>
    <property type="evidence" value="ECO:0007669"/>
    <property type="project" value="InterPro"/>
</dbReference>
<evidence type="ECO:0000313" key="8">
    <source>
        <dbReference type="EMBL" id="EFN55349.1"/>
    </source>
</evidence>
<dbReference type="GeneID" id="17354567"/>
<sequence length="661" mass="70946">MAATAGSPGRPQPVYEASKQEFAVPGLAAQSPWNQKSLAVKYPPLKQDIKADVAVIGAGIAGLSCAYNLAKAGKKVVVLEARTRGAGQTGRTTAHLMTWLDDYFYECESMHGKEKTRLVAESLRGAADWIERVVREEGIECKFRRMDGYLYPHATGESPQPTSAMAGLTNTEWVDLGGGPEVGGIRQCLRFAANADFHPLMYLEGLAAAVERHGGKIYEGTKAWKAGERALRTYAVGLLVRRDAVKRSLFWDTAEPYHYVRFDDWDDEHLLMIVGGEDHKTGSLWPYDPYDRQAGREGMHRVLEKYARSRWTAAGELLLKWNGQVMEPADLLYLHGHNPLVPDGNSYIITGDSGQGMTGGTIGGMVVSDLILGRKNPWADVYDPSRAPPLKSLLEIAEEGVITTTSYAERVLPKARPWQAARLLTPSQWLAAGVTLSYEMEPDSGAVVQKGVAVYCDGNKQQHAYSAVCPHLGCIIHWNSLEKTFDCPCHGSHFDRFGKCINGPAKGDLQPIPDCTSRGSQTQWPAAAARRPQPGRAADAAAAAAGQRGAAQLCRAVDPAGLQEVLVGGAVTAATAAALINGSSKGDPEVCASCAGTGGIKCFACEGSGKMLGVSREALAAAARQRDPLGGSRNQRECVACKGAGKIFCKNCSGSGFSRHM</sequence>
<feature type="domain" description="Rieske" evidence="7">
    <location>
        <begin position="429"/>
        <end position="513"/>
    </location>
</feature>
<dbReference type="SUPFAM" id="SSF50022">
    <property type="entry name" value="ISP domain"/>
    <property type="match status" value="1"/>
</dbReference>
<gene>
    <name evidence="8" type="ORF">CHLNCDRAFT_134365</name>
</gene>
<evidence type="ECO:0000256" key="6">
    <source>
        <dbReference type="SAM" id="MobiDB-lite"/>
    </source>
</evidence>
<dbReference type="GO" id="GO:0031072">
    <property type="term" value="F:heat shock protein binding"/>
    <property type="evidence" value="ECO:0007669"/>
    <property type="project" value="InterPro"/>
</dbReference>
<evidence type="ECO:0000256" key="2">
    <source>
        <dbReference type="ARBA" id="ARBA00022723"/>
    </source>
</evidence>
<dbReference type="GO" id="GO:0051537">
    <property type="term" value="F:2 iron, 2 sulfur cluster binding"/>
    <property type="evidence" value="ECO:0007669"/>
    <property type="project" value="UniProtKB-KW"/>
</dbReference>
<dbReference type="Proteomes" id="UP000008141">
    <property type="component" value="Unassembled WGS sequence"/>
</dbReference>
<dbReference type="OrthoDB" id="429143at2759"/>
<dbReference type="Gene3D" id="3.50.50.60">
    <property type="entry name" value="FAD/NAD(P)-binding domain"/>
    <property type="match status" value="1"/>
</dbReference>
<dbReference type="GO" id="GO:0046872">
    <property type="term" value="F:metal ion binding"/>
    <property type="evidence" value="ECO:0007669"/>
    <property type="project" value="UniProtKB-KW"/>
</dbReference>
<evidence type="ECO:0000259" key="7">
    <source>
        <dbReference type="PROSITE" id="PS51296"/>
    </source>
</evidence>
<dbReference type="Gene3D" id="3.30.9.10">
    <property type="entry name" value="D-Amino Acid Oxidase, subunit A, domain 2"/>
    <property type="match status" value="1"/>
</dbReference>
<organism evidence="9">
    <name type="scientific">Chlorella variabilis</name>
    <name type="common">Green alga</name>
    <dbReference type="NCBI Taxonomy" id="554065"/>
    <lineage>
        <taxon>Eukaryota</taxon>
        <taxon>Viridiplantae</taxon>
        <taxon>Chlorophyta</taxon>
        <taxon>core chlorophytes</taxon>
        <taxon>Trebouxiophyceae</taxon>
        <taxon>Chlorellales</taxon>
        <taxon>Chlorellaceae</taxon>
        <taxon>Chlorella clade</taxon>
        <taxon>Chlorella</taxon>
    </lineage>
</organism>
<dbReference type="PROSITE" id="PS51296">
    <property type="entry name" value="RIESKE"/>
    <property type="match status" value="1"/>
</dbReference>
<feature type="compositionally biased region" description="Low complexity" evidence="6">
    <location>
        <begin position="525"/>
        <end position="536"/>
    </location>
</feature>
<dbReference type="OMA" id="RWATQDN"/>
<keyword evidence="3" id="KW-0408">Iron</keyword>